<dbReference type="PRINTS" id="PR00033">
    <property type="entry name" value="HTHASNC"/>
</dbReference>
<dbReference type="RefSeq" id="WP_014289929.1">
    <property type="nucleotide sequence ID" value="NC_016645.1"/>
</dbReference>
<dbReference type="GO" id="GO:0043565">
    <property type="term" value="F:sequence-specific DNA binding"/>
    <property type="evidence" value="ECO:0007669"/>
    <property type="project" value="InterPro"/>
</dbReference>
<name>G7VED4_9CREN</name>
<dbReference type="eggNOG" id="arCOG01586">
    <property type="taxonomic scope" value="Archaea"/>
</dbReference>
<dbReference type="EMBL" id="CP003098">
    <property type="protein sequence ID" value="AET34104.1"/>
    <property type="molecule type" value="Genomic_DNA"/>
</dbReference>
<gene>
    <name evidence="1" type="ORF">P186_2722</name>
</gene>
<dbReference type="InterPro" id="IPR011991">
    <property type="entry name" value="ArsR-like_HTH"/>
</dbReference>
<dbReference type="OrthoDB" id="24108at2157"/>
<dbReference type="Pfam" id="PF13412">
    <property type="entry name" value="HTH_24"/>
    <property type="match status" value="1"/>
</dbReference>
<dbReference type="KEGG" id="pyr:P186_2722"/>
<dbReference type="CDD" id="cd00090">
    <property type="entry name" value="HTH_ARSR"/>
    <property type="match status" value="1"/>
</dbReference>
<dbReference type="BioCyc" id="PSP1104324:GJSN-2665-MONOMER"/>
<dbReference type="InterPro" id="IPR000485">
    <property type="entry name" value="AsnC-type_HTH_dom"/>
</dbReference>
<reference evidence="1 2" key="1">
    <citation type="journal article" date="2012" name="J. Bacteriol.">
        <title>Complete genome sequence of strain 1860, a crenarchaeon of the genus pyrobaculum able to grow with various electron acceptors.</title>
        <authorList>
            <person name="Mardanov A.V."/>
            <person name="Gumerov V.M."/>
            <person name="Slobodkina G.B."/>
            <person name="Beletsky A.V."/>
            <person name="Bonch-Osmolovskaya E.A."/>
            <person name="Ravin N.V."/>
            <person name="Skryabin K.G."/>
        </authorList>
    </citation>
    <scope>NUCLEOTIDE SEQUENCE [LARGE SCALE GENOMIC DNA]</scope>
    <source>
        <strain evidence="1 2">1860</strain>
    </source>
</reference>
<dbReference type="GeneID" id="11594324"/>
<sequence>MEGWVDGGGFRRVESLTYEERTILTLLVTSSRANISQIARRLGVSRQLVWYTLRRLRERGLVGPPLVYVRPDVVGLYYAFFQSEREPEDYTVLKFETLEGAYIFAVPFHTFDELELLAKRYGKPWFVPRLTPKSLTPLQREALRRYVARPDFTSVDIAEELNLPKTKAKNLARWVRQNVNVTYWVDLKRAGIAALAVKTEAPLGAYASHKFFKCFAYAIGFYAVAFPDLGTAAEFVRKMRSADPDAQIHLLVNYELRPPRI</sequence>
<dbReference type="STRING" id="1104324.P186_2722"/>
<dbReference type="Gene3D" id="1.10.10.10">
    <property type="entry name" value="Winged helix-like DNA-binding domain superfamily/Winged helix DNA-binding domain"/>
    <property type="match status" value="1"/>
</dbReference>
<evidence type="ECO:0000313" key="2">
    <source>
        <dbReference type="Proteomes" id="UP000005867"/>
    </source>
</evidence>
<accession>G7VED4</accession>
<proteinExistence type="predicted"/>
<dbReference type="HOGENOM" id="CLU_1068004_0_0_2"/>
<evidence type="ECO:0000313" key="1">
    <source>
        <dbReference type="EMBL" id="AET34104.1"/>
    </source>
</evidence>
<dbReference type="Proteomes" id="UP000005867">
    <property type="component" value="Chromosome"/>
</dbReference>
<dbReference type="InterPro" id="IPR036388">
    <property type="entry name" value="WH-like_DNA-bd_sf"/>
</dbReference>
<dbReference type="SUPFAM" id="SSF46785">
    <property type="entry name" value="Winged helix' DNA-binding domain"/>
    <property type="match status" value="1"/>
</dbReference>
<keyword evidence="2" id="KW-1185">Reference proteome</keyword>
<protein>
    <submittedName>
        <fullName evidence="1">Putative transcriptional regulator, AsnC family</fullName>
    </submittedName>
</protein>
<dbReference type="InterPro" id="IPR036390">
    <property type="entry name" value="WH_DNA-bd_sf"/>
</dbReference>
<organism evidence="1 2">
    <name type="scientific">Pyrobaculum ferrireducens</name>
    <dbReference type="NCBI Taxonomy" id="1104324"/>
    <lineage>
        <taxon>Archaea</taxon>
        <taxon>Thermoproteota</taxon>
        <taxon>Thermoprotei</taxon>
        <taxon>Thermoproteales</taxon>
        <taxon>Thermoproteaceae</taxon>
        <taxon>Pyrobaculum</taxon>
    </lineage>
</organism>
<dbReference type="AlphaFoldDB" id="G7VED4"/>